<comment type="caution">
    <text evidence="8">The sequence shown here is derived from an EMBL/GenBank/DDBJ whole genome shotgun (WGS) entry which is preliminary data.</text>
</comment>
<dbReference type="Proteomes" id="UP000442535">
    <property type="component" value="Unassembled WGS sequence"/>
</dbReference>
<dbReference type="SUPFAM" id="SSF53383">
    <property type="entry name" value="PLP-dependent transferases"/>
    <property type="match status" value="1"/>
</dbReference>
<keyword evidence="9" id="KW-1185">Reference proteome</keyword>
<dbReference type="PANTHER" id="PTHR11986:SF79">
    <property type="entry name" value="ACETYLORNITHINE AMINOTRANSFERASE, MITOCHONDRIAL"/>
    <property type="match status" value="1"/>
</dbReference>
<dbReference type="InterPro" id="IPR050103">
    <property type="entry name" value="Class-III_PLP-dep_AT"/>
</dbReference>
<dbReference type="CDD" id="cd00610">
    <property type="entry name" value="OAT_like"/>
    <property type="match status" value="1"/>
</dbReference>
<keyword evidence="5 7" id="KW-0663">Pyridoxal phosphate</keyword>
<evidence type="ECO:0000256" key="4">
    <source>
        <dbReference type="ARBA" id="ARBA00022679"/>
    </source>
</evidence>
<dbReference type="InterPro" id="IPR049704">
    <property type="entry name" value="Aminotrans_3_PPA_site"/>
</dbReference>
<dbReference type="NCBIfam" id="TIGR00707">
    <property type="entry name" value="argD"/>
    <property type="match status" value="1"/>
</dbReference>
<evidence type="ECO:0000256" key="5">
    <source>
        <dbReference type="ARBA" id="ARBA00022898"/>
    </source>
</evidence>
<dbReference type="InterPro" id="IPR015421">
    <property type="entry name" value="PyrdxlP-dep_Trfase_major"/>
</dbReference>
<evidence type="ECO:0000256" key="6">
    <source>
        <dbReference type="ARBA" id="ARBA00029440"/>
    </source>
</evidence>
<dbReference type="InterPro" id="IPR015424">
    <property type="entry name" value="PyrdxlP-dep_Trfase"/>
</dbReference>
<dbReference type="Pfam" id="PF00202">
    <property type="entry name" value="Aminotran_3"/>
    <property type="match status" value="1"/>
</dbReference>
<keyword evidence="4 8" id="KW-0808">Transferase</keyword>
<dbReference type="AlphaFoldDB" id="A0A7K0K3P3"/>
<proteinExistence type="inferred from homology"/>
<name>A0A7K0K3P3_9ACTO</name>
<keyword evidence="3" id="KW-0028">Amino-acid biosynthesis</keyword>
<dbReference type="RefSeq" id="WP_154545432.1">
    <property type="nucleotide sequence ID" value="NZ_VUMY01000013.1"/>
</dbReference>
<dbReference type="Gene3D" id="3.90.1150.10">
    <property type="entry name" value="Aspartate Aminotransferase, domain 1"/>
    <property type="match status" value="1"/>
</dbReference>
<evidence type="ECO:0000313" key="9">
    <source>
        <dbReference type="Proteomes" id="UP000442535"/>
    </source>
</evidence>
<dbReference type="InterPro" id="IPR015422">
    <property type="entry name" value="PyrdxlP-dep_Trfase_small"/>
</dbReference>
<protein>
    <submittedName>
        <fullName evidence="8">Acetylornithine transaminase</fullName>
        <ecNumber evidence="8">2.6.1.11</ecNumber>
    </submittedName>
</protein>
<accession>A0A7K0K3P3</accession>
<dbReference type="GO" id="GO:0042802">
    <property type="term" value="F:identical protein binding"/>
    <property type="evidence" value="ECO:0007669"/>
    <property type="project" value="TreeGrafter"/>
</dbReference>
<dbReference type="FunFam" id="3.40.640.10:FF:000004">
    <property type="entry name" value="Acetylornithine aminotransferase"/>
    <property type="match status" value="1"/>
</dbReference>
<evidence type="ECO:0000313" key="8">
    <source>
        <dbReference type="EMBL" id="MST50106.1"/>
    </source>
</evidence>
<sequence>MKADDWIQRYENSIMNTFGRPQTVLARGAGCFVWDEDGHQYLDLLGGIAVNALGHGHPNMVKALTAQIQTLGHISNFFASSVQIEAAEKILQIVEPGGAPEGSRVFFANSGTEANEAAFKIVRARGARLAAENPGEPPRTRILALENAFHGRTMGSLSLTYKDAYRAPFEPLPARVEFIPYAMAALERAFEGERGRDIAALFIEPIQGEAGVRPLSEHFLRLAREMTAKAGALLVVDEVQTGMGRTGTWMAHHAAGIIPDVVTLAKGLGAGFPVGACVALNQEAATVLGPGMHGSTFAGNPLAAASVLTTINTIEEEGLLANAREVGEIWSREIIALNHPLISEVRGPGLLLGIGLTTPLAKPLAAELFRQGFIVNAPDTFTIRLAPPLIISAPQTRMFTKALPEILDQVAHDVEMQVSQGKPVGERREGSHHV</sequence>
<evidence type="ECO:0000256" key="2">
    <source>
        <dbReference type="ARBA" id="ARBA00022576"/>
    </source>
</evidence>
<dbReference type="GO" id="GO:0003992">
    <property type="term" value="F:N2-acetyl-L-ornithine:2-oxoglutarate 5-aminotransferase activity"/>
    <property type="evidence" value="ECO:0007669"/>
    <property type="project" value="UniProtKB-EC"/>
</dbReference>
<dbReference type="GO" id="GO:0030170">
    <property type="term" value="F:pyridoxal phosphate binding"/>
    <property type="evidence" value="ECO:0007669"/>
    <property type="project" value="InterPro"/>
</dbReference>
<reference evidence="8 9" key="1">
    <citation type="submission" date="2019-08" db="EMBL/GenBank/DDBJ databases">
        <title>In-depth cultivation of the pig gut microbiome towards novel bacterial diversity and tailored functional studies.</title>
        <authorList>
            <person name="Wylensek D."/>
            <person name="Hitch T.C.A."/>
            <person name="Clavel T."/>
        </authorList>
    </citation>
    <scope>NUCLEOTIDE SEQUENCE [LARGE SCALE GENOMIC DNA]</scope>
    <source>
        <strain evidence="8 9">RF-GAM-744-WT-7</strain>
    </source>
</reference>
<dbReference type="NCBIfam" id="NF002874">
    <property type="entry name" value="PRK03244.1"/>
    <property type="match status" value="1"/>
</dbReference>
<evidence type="ECO:0000256" key="1">
    <source>
        <dbReference type="ARBA" id="ARBA00001933"/>
    </source>
</evidence>
<organism evidence="8 9">
    <name type="scientific">Mobiluncus porci</name>
    <dbReference type="NCBI Taxonomy" id="2652278"/>
    <lineage>
        <taxon>Bacteria</taxon>
        <taxon>Bacillati</taxon>
        <taxon>Actinomycetota</taxon>
        <taxon>Actinomycetes</taxon>
        <taxon>Actinomycetales</taxon>
        <taxon>Actinomycetaceae</taxon>
        <taxon>Mobiluncus</taxon>
    </lineage>
</organism>
<dbReference type="Gene3D" id="3.40.640.10">
    <property type="entry name" value="Type I PLP-dependent aspartate aminotransferase-like (Major domain)"/>
    <property type="match status" value="1"/>
</dbReference>
<dbReference type="EMBL" id="VUMY01000013">
    <property type="protein sequence ID" value="MST50106.1"/>
    <property type="molecule type" value="Genomic_DNA"/>
</dbReference>
<dbReference type="InterPro" id="IPR005814">
    <property type="entry name" value="Aminotrans_3"/>
</dbReference>
<dbReference type="PROSITE" id="PS00600">
    <property type="entry name" value="AA_TRANSFER_CLASS_3"/>
    <property type="match status" value="1"/>
</dbReference>
<evidence type="ECO:0000256" key="7">
    <source>
        <dbReference type="RuleBase" id="RU003560"/>
    </source>
</evidence>
<evidence type="ECO:0000256" key="3">
    <source>
        <dbReference type="ARBA" id="ARBA00022605"/>
    </source>
</evidence>
<gene>
    <name evidence="8" type="ORF">FYJ63_07645</name>
</gene>
<comment type="pathway">
    <text evidence="6">Amino-acid biosynthesis.</text>
</comment>
<dbReference type="EC" id="2.6.1.11" evidence="8"/>
<keyword evidence="2 8" id="KW-0032">Aminotransferase</keyword>
<dbReference type="GO" id="GO:0006526">
    <property type="term" value="P:L-arginine biosynthetic process"/>
    <property type="evidence" value="ECO:0007669"/>
    <property type="project" value="UniProtKB-ARBA"/>
</dbReference>
<dbReference type="InterPro" id="IPR004636">
    <property type="entry name" value="AcOrn/SuccOrn_fam"/>
</dbReference>
<dbReference type="PIRSF" id="PIRSF000521">
    <property type="entry name" value="Transaminase_4ab_Lys_Orn"/>
    <property type="match status" value="1"/>
</dbReference>
<dbReference type="PANTHER" id="PTHR11986">
    <property type="entry name" value="AMINOTRANSFERASE CLASS III"/>
    <property type="match status" value="1"/>
</dbReference>
<comment type="cofactor">
    <cofactor evidence="1">
        <name>pyridoxal 5'-phosphate</name>
        <dbReference type="ChEBI" id="CHEBI:597326"/>
    </cofactor>
</comment>
<comment type="similarity">
    <text evidence="7">Belongs to the class-III pyridoxal-phosphate-dependent aminotransferase family.</text>
</comment>